<keyword evidence="2" id="KW-1185">Reference proteome</keyword>
<gene>
    <name evidence="1" type="ORF">CDAR_422431</name>
</gene>
<comment type="caution">
    <text evidence="1">The sequence shown here is derived from an EMBL/GenBank/DDBJ whole genome shotgun (WGS) entry which is preliminary data.</text>
</comment>
<dbReference type="Proteomes" id="UP001054837">
    <property type="component" value="Unassembled WGS sequence"/>
</dbReference>
<name>A0AAV4N345_9ARAC</name>
<dbReference type="EMBL" id="BPLQ01001171">
    <property type="protein sequence ID" value="GIX79240.1"/>
    <property type="molecule type" value="Genomic_DNA"/>
</dbReference>
<accession>A0AAV4N345</accession>
<sequence length="140" mass="16525">MIFRRREKNVNAFRRATRDPILFSLYLLRRESDSVLGKKLPIRPLVESKMHFVVWWGMLKGGSGKHSFDLRGCVYTNGTIIYLSRYLLQGLINRLFYLRGAYPSLELTHMAGNMKEMFQLLRQRCKWVGLLFSFPSENFL</sequence>
<dbReference type="AlphaFoldDB" id="A0AAV4N345"/>
<evidence type="ECO:0000313" key="2">
    <source>
        <dbReference type="Proteomes" id="UP001054837"/>
    </source>
</evidence>
<reference evidence="1 2" key="1">
    <citation type="submission" date="2021-06" db="EMBL/GenBank/DDBJ databases">
        <title>Caerostris darwini draft genome.</title>
        <authorList>
            <person name="Kono N."/>
            <person name="Arakawa K."/>
        </authorList>
    </citation>
    <scope>NUCLEOTIDE SEQUENCE [LARGE SCALE GENOMIC DNA]</scope>
</reference>
<proteinExistence type="predicted"/>
<evidence type="ECO:0000313" key="1">
    <source>
        <dbReference type="EMBL" id="GIX79240.1"/>
    </source>
</evidence>
<protein>
    <submittedName>
        <fullName evidence="1">Uncharacterized protein</fullName>
    </submittedName>
</protein>
<organism evidence="1 2">
    <name type="scientific">Caerostris darwini</name>
    <dbReference type="NCBI Taxonomy" id="1538125"/>
    <lineage>
        <taxon>Eukaryota</taxon>
        <taxon>Metazoa</taxon>
        <taxon>Ecdysozoa</taxon>
        <taxon>Arthropoda</taxon>
        <taxon>Chelicerata</taxon>
        <taxon>Arachnida</taxon>
        <taxon>Araneae</taxon>
        <taxon>Araneomorphae</taxon>
        <taxon>Entelegynae</taxon>
        <taxon>Araneoidea</taxon>
        <taxon>Araneidae</taxon>
        <taxon>Caerostris</taxon>
    </lineage>
</organism>